<dbReference type="InterPro" id="IPR029101">
    <property type="entry name" value="Sigma_reg_N"/>
</dbReference>
<sequence length="305" mass="34203">MNEEQQFKRLATKVKVRRWLMTAVIAIVVMVIGGGSFVGYTKMASQKASTALNKYFDITHEILAPNIQYSDQYLENTSFFGGTLVSHQYKEIEGYRETWSPERANYSWTRGAQLPDMLNSADSNQQRTALYDRETAHKIPMFFNLKTVSPNIKPTQELKKVAVVKGHVAEIALTFKQPLTYRQIQDKLPANLHAVWYWIGISGHSDATLVDNNYLGVQGSQTGKLNAAKYRYFHKMLLAAKDKEGGYGDTFAYAGRYAKSHATLAQAKFTGVIVTGNSEAFKALKEANWIAASSVGYFQARTAIK</sequence>
<dbReference type="InterPro" id="IPR025672">
    <property type="entry name" value="Sigma_reg_C_dom"/>
</dbReference>
<dbReference type="OrthoDB" id="1730160at2"/>
<feature type="domain" description="Sigma factor regulator N-terminal" evidence="2">
    <location>
        <begin position="8"/>
        <end position="96"/>
    </location>
</feature>
<evidence type="ECO:0000313" key="3">
    <source>
        <dbReference type="EMBL" id="MBS1011386.1"/>
    </source>
</evidence>
<dbReference type="Proteomes" id="UP000676478">
    <property type="component" value="Unassembled WGS sequence"/>
</dbReference>
<name>A0A0C1PUV1_LEVBR</name>
<reference evidence="3" key="1">
    <citation type="submission" date="2020-12" db="EMBL/GenBank/DDBJ databases">
        <authorList>
            <person name="Mcmullen J.G."/>
        </authorList>
    </citation>
    <scope>NUCLEOTIDE SEQUENCE</scope>
    <source>
        <strain evidence="3">Dm-2019-70</strain>
    </source>
</reference>
<feature type="domain" description="Sigma factor regulator C-terminal" evidence="1">
    <location>
        <begin position="164"/>
        <end position="296"/>
    </location>
</feature>
<dbReference type="Pfam" id="PF13800">
    <property type="entry name" value="Sigma_reg_N"/>
    <property type="match status" value="1"/>
</dbReference>
<dbReference type="EMBL" id="JAERKF010000015">
    <property type="protein sequence ID" value="MBS1011386.1"/>
    <property type="molecule type" value="Genomic_DNA"/>
</dbReference>
<dbReference type="GeneID" id="56992530"/>
<evidence type="ECO:0000259" key="1">
    <source>
        <dbReference type="Pfam" id="PF13791"/>
    </source>
</evidence>
<accession>A0A0C1PUV1</accession>
<dbReference type="AlphaFoldDB" id="A0A0C1PUV1"/>
<evidence type="ECO:0000313" key="4">
    <source>
        <dbReference type="Proteomes" id="UP000676478"/>
    </source>
</evidence>
<proteinExistence type="predicted"/>
<dbReference type="RefSeq" id="WP_021742831.1">
    <property type="nucleotide sequence ID" value="NZ_CAKMAP010000004.1"/>
</dbReference>
<protein>
    <submittedName>
        <fullName evidence="3">Sigma factor regulator N-terminal domain-containing protein</fullName>
    </submittedName>
</protein>
<dbReference type="Pfam" id="PF13791">
    <property type="entry name" value="Sigma_reg_C"/>
    <property type="match status" value="1"/>
</dbReference>
<organism evidence="3 4">
    <name type="scientific">Levilactobacillus brevis</name>
    <name type="common">Lactobacillus brevis</name>
    <dbReference type="NCBI Taxonomy" id="1580"/>
    <lineage>
        <taxon>Bacteria</taxon>
        <taxon>Bacillati</taxon>
        <taxon>Bacillota</taxon>
        <taxon>Bacilli</taxon>
        <taxon>Lactobacillales</taxon>
        <taxon>Lactobacillaceae</taxon>
        <taxon>Levilactobacillus</taxon>
    </lineage>
</organism>
<gene>
    <name evidence="3" type="ORF">JK167_11155</name>
</gene>
<reference evidence="3" key="2">
    <citation type="submission" date="2022-09" db="EMBL/GenBank/DDBJ databases">
        <title>Genome-inferred correspondence between phylogeny and metabolic traits in the wild Drosophila gut microbiome.</title>
        <authorList>
            <person name="Bueno E."/>
            <person name="Blow F."/>
            <person name="Douglas A.E."/>
        </authorList>
    </citation>
    <scope>NUCLEOTIDE SEQUENCE</scope>
    <source>
        <strain evidence="3">Dm-2019-70</strain>
    </source>
</reference>
<comment type="caution">
    <text evidence="3">The sequence shown here is derived from an EMBL/GenBank/DDBJ whole genome shotgun (WGS) entry which is preliminary data.</text>
</comment>
<evidence type="ECO:0000259" key="2">
    <source>
        <dbReference type="Pfam" id="PF13800"/>
    </source>
</evidence>